<dbReference type="EMBL" id="JBEAFC010000012">
    <property type="protein sequence ID" value="KAL1534333.1"/>
    <property type="molecule type" value="Genomic_DNA"/>
</dbReference>
<evidence type="ECO:0000313" key="3">
    <source>
        <dbReference type="EMBL" id="KAL1534333.1"/>
    </source>
</evidence>
<dbReference type="Proteomes" id="UP001567538">
    <property type="component" value="Unassembled WGS sequence"/>
</dbReference>
<reference evidence="3 4" key="1">
    <citation type="submission" date="2024-06" db="EMBL/GenBank/DDBJ databases">
        <title>A chromosome level genome sequence of Diviner's sage (Salvia divinorum).</title>
        <authorList>
            <person name="Ford S.A."/>
            <person name="Ro D.-K."/>
            <person name="Ness R.W."/>
            <person name="Phillips M.A."/>
        </authorList>
    </citation>
    <scope>NUCLEOTIDE SEQUENCE [LARGE SCALE GENOMIC DNA]</scope>
    <source>
        <strain evidence="3">SAF-2024a</strain>
        <tissue evidence="3">Leaf</tissue>
    </source>
</reference>
<dbReference type="PANTHER" id="PTHR13138:SF3">
    <property type="entry name" value="CD2 ANTIGEN CYTOPLASMIC TAIL-BINDING PROTEIN 2"/>
    <property type="match status" value="1"/>
</dbReference>
<feature type="domain" description="OCRE" evidence="2">
    <location>
        <begin position="309"/>
        <end position="357"/>
    </location>
</feature>
<dbReference type="Pfam" id="PF17780">
    <property type="entry name" value="OCRE"/>
    <property type="match status" value="1"/>
</dbReference>
<gene>
    <name evidence="3" type="ORF">AAHA92_30520</name>
</gene>
<keyword evidence="4" id="KW-1185">Reference proteome</keyword>
<evidence type="ECO:0000256" key="1">
    <source>
        <dbReference type="SAM" id="MobiDB-lite"/>
    </source>
</evidence>
<sequence>MAEEGSSRGGLKRSFVEDDESSKPPPEKRVRFPKGKKVKQGDHVAGAAPGDDVPVAKDPSVAARNRAVRRSKFEKVLSEEYTDAETFGFATDVRKAEVQYQDNEAFIDEGVPVEPFNLEQEREEGYFDDNGNYVEYMNKEIKDAWLDSVDLCEKYVEKRSTSMNIDEKPHDLSTEELAVINRRIADALEPGETVLRALRRLKGSTDKRQKMSAETKNLFDQLTEDAIKLMENGDYNVYDEKQEHFEREAEGYEKIVNARKHGLQEGLGKETSEDIFDMFGDDGGKAAETPATTGNGSFSVQAVEGGEMQNDYVYDESSGYYYNSNLGYYYDPSSGLYGCAATGKWYSYNEESGAYDEIQRDVETNAAG</sequence>
<dbReference type="InterPro" id="IPR035623">
    <property type="entry name" value="SUA-like_OCRE"/>
</dbReference>
<dbReference type="InterPro" id="IPR041591">
    <property type="entry name" value="OCRE"/>
</dbReference>
<evidence type="ECO:0000259" key="2">
    <source>
        <dbReference type="Pfam" id="PF17780"/>
    </source>
</evidence>
<dbReference type="PANTHER" id="PTHR13138">
    <property type="entry name" value="PROTEIN LIN1"/>
    <property type="match status" value="1"/>
</dbReference>
<dbReference type="InterPro" id="IPR039905">
    <property type="entry name" value="CD2BP2/Lin1"/>
</dbReference>
<protein>
    <submittedName>
        <fullName evidence="3">CD2 antigen cytoplasmic tail-binding protein 2 isoform X1</fullName>
    </submittedName>
</protein>
<dbReference type="AlphaFoldDB" id="A0ABD1FUE4"/>
<comment type="caution">
    <text evidence="3">The sequence shown here is derived from an EMBL/GenBank/DDBJ whole genome shotgun (WGS) entry which is preliminary data.</text>
</comment>
<name>A0ABD1FUE4_SALDI</name>
<feature type="region of interest" description="Disordered" evidence="1">
    <location>
        <begin position="1"/>
        <end position="59"/>
    </location>
</feature>
<organism evidence="3 4">
    <name type="scientific">Salvia divinorum</name>
    <name type="common">Maria pastora</name>
    <name type="synonym">Diviner's sage</name>
    <dbReference type="NCBI Taxonomy" id="28513"/>
    <lineage>
        <taxon>Eukaryota</taxon>
        <taxon>Viridiplantae</taxon>
        <taxon>Streptophyta</taxon>
        <taxon>Embryophyta</taxon>
        <taxon>Tracheophyta</taxon>
        <taxon>Spermatophyta</taxon>
        <taxon>Magnoliopsida</taxon>
        <taxon>eudicotyledons</taxon>
        <taxon>Gunneridae</taxon>
        <taxon>Pentapetalae</taxon>
        <taxon>asterids</taxon>
        <taxon>lamiids</taxon>
        <taxon>Lamiales</taxon>
        <taxon>Lamiaceae</taxon>
        <taxon>Nepetoideae</taxon>
        <taxon>Mentheae</taxon>
        <taxon>Salviinae</taxon>
        <taxon>Salvia</taxon>
        <taxon>Salvia subgen. Calosphace</taxon>
    </lineage>
</organism>
<evidence type="ECO:0000313" key="4">
    <source>
        <dbReference type="Proteomes" id="UP001567538"/>
    </source>
</evidence>
<feature type="compositionally biased region" description="Basic and acidic residues" evidence="1">
    <location>
        <begin position="21"/>
        <end position="30"/>
    </location>
</feature>
<proteinExistence type="predicted"/>
<accession>A0ABD1FUE4</accession>
<dbReference type="CDD" id="cd16166">
    <property type="entry name" value="OCRE_SUA_like"/>
    <property type="match status" value="1"/>
</dbReference>